<gene>
    <name evidence="2" type="ORF">dnm_018490</name>
</gene>
<dbReference type="KEGG" id="dmm:dnm_018490"/>
<feature type="region of interest" description="Disordered" evidence="1">
    <location>
        <begin position="1"/>
        <end position="47"/>
    </location>
</feature>
<evidence type="ECO:0000256" key="1">
    <source>
        <dbReference type="SAM" id="MobiDB-lite"/>
    </source>
</evidence>
<feature type="compositionally biased region" description="Basic and acidic residues" evidence="1">
    <location>
        <begin position="11"/>
        <end position="24"/>
    </location>
</feature>
<feature type="compositionally biased region" description="Low complexity" evidence="1">
    <location>
        <begin position="26"/>
        <end position="47"/>
    </location>
</feature>
<reference evidence="2" key="1">
    <citation type="journal article" date="2021" name="Microb. Physiol.">
        <title>Proteogenomic Insights into the Physiology of Marine, Sulfate-Reducing, Filamentous Desulfonema limicola and Desulfonema magnum.</title>
        <authorList>
            <person name="Schnaars V."/>
            <person name="Wohlbrand L."/>
            <person name="Scheve S."/>
            <person name="Hinrichs C."/>
            <person name="Reinhardt R."/>
            <person name="Rabus R."/>
        </authorList>
    </citation>
    <scope>NUCLEOTIDE SEQUENCE</scope>
    <source>
        <strain evidence="2">4be13</strain>
    </source>
</reference>
<evidence type="ECO:0000313" key="3">
    <source>
        <dbReference type="Proteomes" id="UP000663722"/>
    </source>
</evidence>
<name>A0A975BHH5_9BACT</name>
<evidence type="ECO:0000313" key="2">
    <source>
        <dbReference type="EMBL" id="QTA85834.1"/>
    </source>
</evidence>
<organism evidence="2 3">
    <name type="scientific">Desulfonema magnum</name>
    <dbReference type="NCBI Taxonomy" id="45655"/>
    <lineage>
        <taxon>Bacteria</taxon>
        <taxon>Pseudomonadati</taxon>
        <taxon>Thermodesulfobacteriota</taxon>
        <taxon>Desulfobacteria</taxon>
        <taxon>Desulfobacterales</taxon>
        <taxon>Desulfococcaceae</taxon>
        <taxon>Desulfonema</taxon>
    </lineage>
</organism>
<proteinExistence type="predicted"/>
<sequence>MNKNEPQQIEKFSDCARDSKETRLFSRTGRSSSGKSRVSPPSAVSAL</sequence>
<dbReference type="EMBL" id="CP061800">
    <property type="protein sequence ID" value="QTA85834.1"/>
    <property type="molecule type" value="Genomic_DNA"/>
</dbReference>
<dbReference type="AlphaFoldDB" id="A0A975BHH5"/>
<keyword evidence="3" id="KW-1185">Reference proteome</keyword>
<protein>
    <submittedName>
        <fullName evidence="2">Uncharacterized protein</fullName>
    </submittedName>
</protein>
<dbReference type="Proteomes" id="UP000663722">
    <property type="component" value="Chromosome"/>
</dbReference>
<accession>A0A975BHH5</accession>